<keyword evidence="2" id="KW-0805">Transcription regulation</keyword>
<dbReference type="Pfam" id="PF00126">
    <property type="entry name" value="HTH_1"/>
    <property type="match status" value="1"/>
</dbReference>
<reference evidence="7" key="1">
    <citation type="submission" date="2022-06" db="EMBL/GenBank/DDBJ databases">
        <title>Draft genome sequences of Pragia fontium str. JCM24417.</title>
        <authorList>
            <person name="Wakabayashi Y."/>
            <person name="Kojima K."/>
        </authorList>
    </citation>
    <scope>NUCLEOTIDE SEQUENCE</scope>
    <source>
        <strain evidence="7">JCM 24417</strain>
    </source>
</reference>
<evidence type="ECO:0000256" key="4">
    <source>
        <dbReference type="ARBA" id="ARBA00023159"/>
    </source>
</evidence>
<dbReference type="SUPFAM" id="SSF53850">
    <property type="entry name" value="Periplasmic binding protein-like II"/>
    <property type="match status" value="1"/>
</dbReference>
<dbReference type="PROSITE" id="PS50931">
    <property type="entry name" value="HTH_LYSR"/>
    <property type="match status" value="1"/>
</dbReference>
<dbReference type="PRINTS" id="PR00039">
    <property type="entry name" value="HTHLYSR"/>
</dbReference>
<evidence type="ECO:0000256" key="3">
    <source>
        <dbReference type="ARBA" id="ARBA00023125"/>
    </source>
</evidence>
<name>A0ABQ5LJ27_9GAMM</name>
<dbReference type="Gene3D" id="1.10.10.10">
    <property type="entry name" value="Winged helix-like DNA-binding domain superfamily/Winged helix DNA-binding domain"/>
    <property type="match status" value="1"/>
</dbReference>
<evidence type="ECO:0000256" key="1">
    <source>
        <dbReference type="ARBA" id="ARBA00009437"/>
    </source>
</evidence>
<evidence type="ECO:0000256" key="5">
    <source>
        <dbReference type="ARBA" id="ARBA00023163"/>
    </source>
</evidence>
<keyword evidence="5" id="KW-0804">Transcription</keyword>
<evidence type="ECO:0000313" key="7">
    <source>
        <dbReference type="EMBL" id="GKX63628.1"/>
    </source>
</evidence>
<organism evidence="7 8">
    <name type="scientific">Pragia fontium</name>
    <dbReference type="NCBI Taxonomy" id="82985"/>
    <lineage>
        <taxon>Bacteria</taxon>
        <taxon>Pseudomonadati</taxon>
        <taxon>Pseudomonadota</taxon>
        <taxon>Gammaproteobacteria</taxon>
        <taxon>Enterobacterales</taxon>
        <taxon>Budviciaceae</taxon>
        <taxon>Pragia</taxon>
    </lineage>
</organism>
<sequence>MAIPMRNWLPFNALRAFESSARHLNFTRAGQELNVTQAAVSQQVRMLEERLGIVLFKRLPRGLDLTEEGRALFPVLTSAFDSIESVLQKFEDGHFHEVLTIAVVGTFAVGWLIPRLASFRKAYPFIDLRLLTNNNVVNLSAEGMDFAIRFGEGLWPSTHNVKLFTAPLTVLCPLDVAESLNSPEDLKNHMLMRSYRQDEWEHWFQAAQVIPWRINGPIFDSSRLMVESAIQCGGVALAPASMFTRELREKKLVRPFDAEVDMGAYWLTCLKSRTMTSTMKIFEQWILQEIANSAQEHSA</sequence>
<comment type="caution">
    <text evidence="7">The sequence shown here is derived from an EMBL/GenBank/DDBJ whole genome shotgun (WGS) entry which is preliminary data.</text>
</comment>
<evidence type="ECO:0000259" key="6">
    <source>
        <dbReference type="PROSITE" id="PS50931"/>
    </source>
</evidence>
<dbReference type="Pfam" id="PF03466">
    <property type="entry name" value="LysR_substrate"/>
    <property type="match status" value="1"/>
</dbReference>
<dbReference type="EMBL" id="BRLJ01000006">
    <property type="protein sequence ID" value="GKX63628.1"/>
    <property type="molecule type" value="Genomic_DNA"/>
</dbReference>
<dbReference type="InterPro" id="IPR000847">
    <property type="entry name" value="LysR_HTH_N"/>
</dbReference>
<evidence type="ECO:0000256" key="2">
    <source>
        <dbReference type="ARBA" id="ARBA00023015"/>
    </source>
</evidence>
<keyword evidence="8" id="KW-1185">Reference proteome</keyword>
<dbReference type="InterPro" id="IPR036390">
    <property type="entry name" value="WH_DNA-bd_sf"/>
</dbReference>
<dbReference type="Gene3D" id="3.40.190.10">
    <property type="entry name" value="Periplasmic binding protein-like II"/>
    <property type="match status" value="2"/>
</dbReference>
<dbReference type="InterPro" id="IPR005119">
    <property type="entry name" value="LysR_subst-bd"/>
</dbReference>
<keyword evidence="3" id="KW-0238">DNA-binding</keyword>
<comment type="similarity">
    <text evidence="1">Belongs to the LysR transcriptional regulatory family.</text>
</comment>
<dbReference type="SUPFAM" id="SSF46785">
    <property type="entry name" value="Winged helix' DNA-binding domain"/>
    <property type="match status" value="1"/>
</dbReference>
<dbReference type="PANTHER" id="PTHR30537:SF70">
    <property type="entry name" value="HTH-TYPE TRANSCRIPTIONAL ACTIVATOR AMPR"/>
    <property type="match status" value="1"/>
</dbReference>
<feature type="domain" description="HTH lysR-type" evidence="6">
    <location>
        <begin position="9"/>
        <end position="66"/>
    </location>
</feature>
<keyword evidence="4" id="KW-0010">Activator</keyword>
<dbReference type="InterPro" id="IPR058163">
    <property type="entry name" value="LysR-type_TF_proteobact-type"/>
</dbReference>
<proteinExistence type="inferred from homology"/>
<dbReference type="InterPro" id="IPR036388">
    <property type="entry name" value="WH-like_DNA-bd_sf"/>
</dbReference>
<dbReference type="PANTHER" id="PTHR30537">
    <property type="entry name" value="HTH-TYPE TRANSCRIPTIONAL REGULATOR"/>
    <property type="match status" value="1"/>
</dbReference>
<gene>
    <name evidence="7" type="primary">ampR</name>
    <name evidence="7" type="ORF">SOASR032_21970</name>
</gene>
<evidence type="ECO:0000313" key="8">
    <source>
        <dbReference type="Proteomes" id="UP001059610"/>
    </source>
</evidence>
<protein>
    <submittedName>
        <fullName evidence="7">HTH-type transcriptional activator AmpR</fullName>
    </submittedName>
</protein>
<dbReference type="Proteomes" id="UP001059610">
    <property type="component" value="Unassembled WGS sequence"/>
</dbReference>
<accession>A0ABQ5LJ27</accession>